<dbReference type="Proteomes" id="UP000316560">
    <property type="component" value="Unassembled WGS sequence"/>
</dbReference>
<evidence type="ECO:0000256" key="1">
    <source>
        <dbReference type="ARBA" id="ARBA00022801"/>
    </source>
</evidence>
<evidence type="ECO:0000313" key="3">
    <source>
        <dbReference type="EMBL" id="TQO18790.1"/>
    </source>
</evidence>
<protein>
    <submittedName>
        <fullName evidence="3">Pimeloyl-ACP methyl ester carboxylesterase</fullName>
    </submittedName>
</protein>
<feature type="domain" description="AB hydrolase-1" evidence="2">
    <location>
        <begin position="28"/>
        <end position="268"/>
    </location>
</feature>
<dbReference type="RefSeq" id="WP_170192005.1">
    <property type="nucleotide sequence ID" value="NZ_VFRA01000001.1"/>
</dbReference>
<dbReference type="PANTHER" id="PTHR43798:SF31">
    <property type="entry name" value="AB HYDROLASE SUPERFAMILY PROTEIN YCLE"/>
    <property type="match status" value="1"/>
</dbReference>
<evidence type="ECO:0000313" key="4">
    <source>
        <dbReference type="Proteomes" id="UP000316560"/>
    </source>
</evidence>
<accession>A0A8H2PW33</accession>
<gene>
    <name evidence="3" type="ORF">FB472_0312</name>
</gene>
<name>A0A8H2PW33_9MICO</name>
<sequence length="287" mass="31060">MASISTTSAFVTTNDGNKLHYREAGNGPVLVLVPGWSQTAAQFQKQIDRFSADHRVIALDSRGHGESSKPAYGYRISRLAADLHDLLVGLDLHDVTLLGHSMGCSVIWSYWDLYAGERVARLILVDQPAVLVTSPFWEEGVGADLSAIFAPAQTYEIAAGLSGSTGAEVSAGLLSTMWTDKMTEDDKAWIIERNLELPRALSAQLLIDHAFADWRDVLPRITVPTLVIGGTVSLFPAAGIEWVASQIPGAQLRIFSGDELGSHFAFWENSDLFNDVVAEFLSSAASV</sequence>
<keyword evidence="4" id="KW-1185">Reference proteome</keyword>
<organism evidence="3 4">
    <name type="scientific">Rhodoglobus vestalii</name>
    <dbReference type="NCBI Taxonomy" id="193384"/>
    <lineage>
        <taxon>Bacteria</taxon>
        <taxon>Bacillati</taxon>
        <taxon>Actinomycetota</taxon>
        <taxon>Actinomycetes</taxon>
        <taxon>Micrococcales</taxon>
        <taxon>Microbacteriaceae</taxon>
        <taxon>Rhodoglobus</taxon>
    </lineage>
</organism>
<dbReference type="InterPro" id="IPR029058">
    <property type="entry name" value="AB_hydrolase_fold"/>
</dbReference>
<dbReference type="GO" id="GO:0016020">
    <property type="term" value="C:membrane"/>
    <property type="evidence" value="ECO:0007669"/>
    <property type="project" value="TreeGrafter"/>
</dbReference>
<dbReference type="AlphaFoldDB" id="A0A8H2PW33"/>
<dbReference type="InterPro" id="IPR050266">
    <property type="entry name" value="AB_hydrolase_sf"/>
</dbReference>
<dbReference type="GO" id="GO:0016787">
    <property type="term" value="F:hydrolase activity"/>
    <property type="evidence" value="ECO:0007669"/>
    <property type="project" value="UniProtKB-KW"/>
</dbReference>
<dbReference type="Pfam" id="PF00561">
    <property type="entry name" value="Abhydrolase_1"/>
    <property type="match status" value="1"/>
</dbReference>
<dbReference type="SUPFAM" id="SSF53474">
    <property type="entry name" value="alpha/beta-Hydrolases"/>
    <property type="match status" value="1"/>
</dbReference>
<comment type="caution">
    <text evidence="3">The sequence shown here is derived from an EMBL/GenBank/DDBJ whole genome shotgun (WGS) entry which is preliminary data.</text>
</comment>
<keyword evidence="1" id="KW-0378">Hydrolase</keyword>
<dbReference type="EMBL" id="VFRA01000001">
    <property type="protein sequence ID" value="TQO18790.1"/>
    <property type="molecule type" value="Genomic_DNA"/>
</dbReference>
<evidence type="ECO:0000259" key="2">
    <source>
        <dbReference type="Pfam" id="PF00561"/>
    </source>
</evidence>
<dbReference type="Gene3D" id="3.40.50.1820">
    <property type="entry name" value="alpha/beta hydrolase"/>
    <property type="match status" value="1"/>
</dbReference>
<dbReference type="InterPro" id="IPR000073">
    <property type="entry name" value="AB_hydrolase_1"/>
</dbReference>
<proteinExistence type="predicted"/>
<dbReference type="PANTHER" id="PTHR43798">
    <property type="entry name" value="MONOACYLGLYCEROL LIPASE"/>
    <property type="match status" value="1"/>
</dbReference>
<reference evidence="3 4" key="1">
    <citation type="submission" date="2019-06" db="EMBL/GenBank/DDBJ databases">
        <title>Sequencing the genomes of 1000 actinobacteria strains.</title>
        <authorList>
            <person name="Klenk H.-P."/>
        </authorList>
    </citation>
    <scope>NUCLEOTIDE SEQUENCE [LARGE SCALE GENOMIC DNA]</scope>
    <source>
        <strain evidence="3 4">DSM 21947</strain>
    </source>
</reference>